<evidence type="ECO:0000313" key="6">
    <source>
        <dbReference type="EMBL" id="ARF14792.1"/>
    </source>
</evidence>
<comment type="similarity">
    <text evidence="1 4">Belongs to the prolyl-tRNA editing family. YbaK/EbsC subfamily.</text>
</comment>
<dbReference type="Proteomes" id="UP000192486">
    <property type="component" value="Chromosome"/>
</dbReference>
<dbReference type="InterPro" id="IPR036754">
    <property type="entry name" value="YbaK/aa-tRNA-synt-asso_dom_sf"/>
</dbReference>
<sequence>MSKKNKLPKTNAIRIIESEDFPFEIRSYQTDDGYNDGISVANKTNEPVSSVYKTLVAMASKTDLLVFIIPVSDELDLKKAAKTAGFKKVEMLPMKELTKETGYVRGGCSPIGMKRELPTFIDQQAETLDYFYVSAGKVGLQLKLAPQDLAQVTKAQFSDLVK</sequence>
<feature type="domain" description="YbaK/aminoacyl-tRNA synthetase-associated" evidence="5">
    <location>
        <begin position="40"/>
        <end position="150"/>
    </location>
</feature>
<keyword evidence="2 4" id="KW-0648">Protein biosynthesis</keyword>
<proteinExistence type="inferred from homology"/>
<keyword evidence="7" id="KW-1185">Reference proteome</keyword>
<evidence type="ECO:0000256" key="3">
    <source>
        <dbReference type="ARBA" id="ARBA00023239"/>
    </source>
</evidence>
<evidence type="ECO:0000259" key="5">
    <source>
        <dbReference type="Pfam" id="PF04073"/>
    </source>
</evidence>
<evidence type="ECO:0000313" key="7">
    <source>
        <dbReference type="Proteomes" id="UP000192486"/>
    </source>
</evidence>
<reference evidence="6 7" key="1">
    <citation type="submission" date="2016-04" db="EMBL/GenBank/DDBJ databases">
        <title>Comparative Genomics and Epigenetics of Sporosarcina ureae.</title>
        <authorList>
            <person name="Oliver A.S."/>
            <person name="Cooper K.K."/>
        </authorList>
    </citation>
    <scope>NUCLEOTIDE SEQUENCE [LARGE SCALE GENOMIC DNA]</scope>
    <source>
        <strain evidence="6 7">S204</strain>
    </source>
</reference>
<evidence type="ECO:0000256" key="4">
    <source>
        <dbReference type="PIRNR" id="PIRNR006181"/>
    </source>
</evidence>
<protein>
    <recommendedName>
        <fullName evidence="4">Cys-tRNA(Pro)/Cys-tRNA(Cys) deacylase</fullName>
        <ecNumber evidence="4">4.2.-.-</ecNumber>
    </recommendedName>
</protein>
<accession>A0ABM6JXR4</accession>
<dbReference type="Pfam" id="PF04073">
    <property type="entry name" value="tRNA_edit"/>
    <property type="match status" value="1"/>
</dbReference>
<dbReference type="CDD" id="cd00002">
    <property type="entry name" value="YbaK_deacylase"/>
    <property type="match status" value="1"/>
</dbReference>
<gene>
    <name evidence="6" type="ORF">SporoS204_11920</name>
</gene>
<dbReference type="SUPFAM" id="SSF55826">
    <property type="entry name" value="YbaK/ProRS associated domain"/>
    <property type="match status" value="1"/>
</dbReference>
<keyword evidence="3 4" id="KW-0456">Lyase</keyword>
<dbReference type="InterPro" id="IPR004369">
    <property type="entry name" value="Prolyl-tRNA_editing_YbaK/EbsC"/>
</dbReference>
<name>A0ABM6JXR4_SPOUR</name>
<evidence type="ECO:0000256" key="1">
    <source>
        <dbReference type="ARBA" id="ARBA00009798"/>
    </source>
</evidence>
<dbReference type="EC" id="4.2.-.-" evidence="4"/>
<organism evidence="6 7">
    <name type="scientific">Sporosarcina ureae</name>
    <dbReference type="NCBI Taxonomy" id="1571"/>
    <lineage>
        <taxon>Bacteria</taxon>
        <taxon>Bacillati</taxon>
        <taxon>Bacillota</taxon>
        <taxon>Bacilli</taxon>
        <taxon>Bacillales</taxon>
        <taxon>Caryophanaceae</taxon>
        <taxon>Sporosarcina</taxon>
    </lineage>
</organism>
<dbReference type="RefSeq" id="WP_029053514.1">
    <property type="nucleotide sequence ID" value="NZ_CP015108.1"/>
</dbReference>
<dbReference type="NCBIfam" id="TIGR00011">
    <property type="entry name" value="YbaK_EbsC"/>
    <property type="match status" value="1"/>
</dbReference>
<dbReference type="InterPro" id="IPR007214">
    <property type="entry name" value="YbaK/aa-tRNA-synth-assoc-dom"/>
</dbReference>
<dbReference type="PANTHER" id="PTHR30411">
    <property type="entry name" value="CYTOPLASMIC PROTEIN"/>
    <property type="match status" value="1"/>
</dbReference>
<evidence type="ECO:0000256" key="2">
    <source>
        <dbReference type="ARBA" id="ARBA00022917"/>
    </source>
</evidence>
<dbReference type="PIRSF" id="PIRSF006181">
    <property type="entry name" value="EbsC_YbaK"/>
    <property type="match status" value="1"/>
</dbReference>
<dbReference type="EMBL" id="CP015108">
    <property type="protein sequence ID" value="ARF14792.1"/>
    <property type="molecule type" value="Genomic_DNA"/>
</dbReference>
<dbReference type="Gene3D" id="3.90.960.10">
    <property type="entry name" value="YbaK/aminoacyl-tRNA synthetase-associated domain"/>
    <property type="match status" value="1"/>
</dbReference>
<dbReference type="PANTHER" id="PTHR30411:SF0">
    <property type="entry name" value="CYS-TRNA(PRO)_CYS-TRNA(CYS) DEACYLASE YBAK"/>
    <property type="match status" value="1"/>
</dbReference>